<feature type="transmembrane region" description="Helical" evidence="1">
    <location>
        <begin position="18"/>
        <end position="39"/>
    </location>
</feature>
<keyword evidence="1" id="KW-0812">Transmembrane</keyword>
<reference evidence="2" key="1">
    <citation type="submission" date="2020-10" db="EMBL/GenBank/DDBJ databases">
        <authorList>
            <person name="Gilroy R."/>
        </authorList>
    </citation>
    <scope>NUCLEOTIDE SEQUENCE</scope>
    <source>
        <strain evidence="2">ChiW13-3771</strain>
    </source>
</reference>
<dbReference type="AlphaFoldDB" id="A0A9D1EGP6"/>
<proteinExistence type="predicted"/>
<evidence type="ECO:0000313" key="2">
    <source>
        <dbReference type="EMBL" id="HIR89944.1"/>
    </source>
</evidence>
<protein>
    <submittedName>
        <fullName evidence="2">Uncharacterized protein</fullName>
    </submittedName>
</protein>
<keyword evidence="1" id="KW-1133">Transmembrane helix</keyword>
<feature type="transmembrane region" description="Helical" evidence="1">
    <location>
        <begin position="159"/>
        <end position="178"/>
    </location>
</feature>
<accession>A0A9D1EGP6</accession>
<feature type="transmembrane region" description="Helical" evidence="1">
    <location>
        <begin position="406"/>
        <end position="422"/>
    </location>
</feature>
<dbReference type="Proteomes" id="UP000824201">
    <property type="component" value="Unassembled WGS sequence"/>
</dbReference>
<feature type="transmembrane region" description="Helical" evidence="1">
    <location>
        <begin position="639"/>
        <end position="660"/>
    </location>
</feature>
<comment type="caution">
    <text evidence="2">The sequence shown here is derived from an EMBL/GenBank/DDBJ whole genome shotgun (WGS) entry which is preliminary data.</text>
</comment>
<keyword evidence="1" id="KW-0472">Membrane</keyword>
<dbReference type="PANTHER" id="PTHR37305">
    <property type="entry name" value="INTEGRAL MEMBRANE PROTEIN-RELATED"/>
    <property type="match status" value="1"/>
</dbReference>
<sequence length="720" mass="83527">MKLVGFELKKLFSGRIKWILLFLVFINLGIYYVSLIPSIPTEEEMKIRREWTEKIETQCKSWEEAIKLLSERQSDSGVTILTASVLYQMSREYQAVLEYEAFIGQMQERADQMTRVSIFSKEGSFSNRNIKKTVQDFKRMESIQIEPVDETGMKLFQNFYLTDILMILIIGLFCFQQFGQDNKSGMANLIQATPNGREKLRFSQMCAIWIAVIGLGILLYGINLMITIMNFQFDFSAYIQGIPDFRNVPFPLTIGMYCVCYCIGKLVALLFITTVCQLLAIRWNGSNLAWIIFGILLCISFSLWFFLPESPIAKTFQYLNLVGILDIKKIVGSYQNLNLFSYPVSLLHAAIIFAASISLISILAALKIKRSQFRIKIFRRMERKERHVWKTVFYYELYKIFWNQKLWIFIFVLIGIGLYGWIPKTKFISQTEFYYNQSIVEVEGEYTEEKQKIVQMMSTNLEMMNEGQRKAMEQIVKQADHLEQQKNKNVAFVNENQIGSFFFDTKNEIKYTLIAVIAILLSTSAIFYQERKRNMHHLLYAMPQNKRIFWNKIKIAAALGAGYTVIVWIFPVISYFMRYGTQNTEFLIQSFPEFANMKLECSIFNYMILTIVMRIFVGIYIGIIAAFLAQLFLNPTQGLMGGVILFVIPLTIGLIGTIAYENALISFINEKLKPILAVVNVLTAFQCEWYRMGIIPISLFLCIPIVVVLVGYRMWNCNKK</sequence>
<feature type="transmembrane region" description="Helical" evidence="1">
    <location>
        <begin position="206"/>
        <end position="226"/>
    </location>
</feature>
<dbReference type="EMBL" id="DVHN01000193">
    <property type="protein sequence ID" value="HIR89944.1"/>
    <property type="molecule type" value="Genomic_DNA"/>
</dbReference>
<feature type="transmembrane region" description="Helical" evidence="1">
    <location>
        <begin position="603"/>
        <end position="627"/>
    </location>
</feature>
<feature type="transmembrane region" description="Helical" evidence="1">
    <location>
        <begin position="288"/>
        <end position="307"/>
    </location>
</feature>
<reference evidence="2" key="2">
    <citation type="journal article" date="2021" name="PeerJ">
        <title>Extensive microbial diversity within the chicken gut microbiome revealed by metagenomics and culture.</title>
        <authorList>
            <person name="Gilroy R."/>
            <person name="Ravi A."/>
            <person name="Getino M."/>
            <person name="Pursley I."/>
            <person name="Horton D.L."/>
            <person name="Alikhan N.F."/>
            <person name="Baker D."/>
            <person name="Gharbi K."/>
            <person name="Hall N."/>
            <person name="Watson M."/>
            <person name="Adriaenssens E.M."/>
            <person name="Foster-Nyarko E."/>
            <person name="Jarju S."/>
            <person name="Secka A."/>
            <person name="Antonio M."/>
            <person name="Oren A."/>
            <person name="Chaudhuri R.R."/>
            <person name="La Ragione R."/>
            <person name="Hildebrand F."/>
            <person name="Pallen M.J."/>
        </authorList>
    </citation>
    <scope>NUCLEOTIDE SEQUENCE</scope>
    <source>
        <strain evidence="2">ChiW13-3771</strain>
    </source>
</reference>
<organism evidence="2 3">
    <name type="scientific">Candidatus Fimimorpha faecalis</name>
    <dbReference type="NCBI Taxonomy" id="2840824"/>
    <lineage>
        <taxon>Bacteria</taxon>
        <taxon>Bacillati</taxon>
        <taxon>Bacillota</taxon>
        <taxon>Clostridia</taxon>
        <taxon>Eubacteriales</taxon>
        <taxon>Candidatus Fimimorpha</taxon>
    </lineage>
</organism>
<feature type="transmembrane region" description="Helical" evidence="1">
    <location>
        <begin position="346"/>
        <end position="366"/>
    </location>
</feature>
<gene>
    <name evidence="2" type="ORF">IAC96_13450</name>
</gene>
<evidence type="ECO:0000256" key="1">
    <source>
        <dbReference type="SAM" id="Phobius"/>
    </source>
</evidence>
<feature type="transmembrane region" description="Helical" evidence="1">
    <location>
        <begin position="509"/>
        <end position="528"/>
    </location>
</feature>
<evidence type="ECO:0000313" key="3">
    <source>
        <dbReference type="Proteomes" id="UP000824201"/>
    </source>
</evidence>
<name>A0A9D1EGP6_9FIRM</name>
<dbReference type="PANTHER" id="PTHR37305:SF1">
    <property type="entry name" value="MEMBRANE PROTEIN"/>
    <property type="match status" value="1"/>
</dbReference>
<feature type="transmembrane region" description="Helical" evidence="1">
    <location>
        <begin position="555"/>
        <end position="577"/>
    </location>
</feature>
<feature type="transmembrane region" description="Helical" evidence="1">
    <location>
        <begin position="689"/>
        <end position="712"/>
    </location>
</feature>
<feature type="transmembrane region" description="Helical" evidence="1">
    <location>
        <begin position="254"/>
        <end position="281"/>
    </location>
</feature>